<dbReference type="PANTHER" id="PTHR32204">
    <property type="entry name" value="ATPASE RAVA"/>
    <property type="match status" value="1"/>
</dbReference>
<feature type="domain" description="VWFA" evidence="2">
    <location>
        <begin position="380"/>
        <end position="561"/>
    </location>
</feature>
<proteinExistence type="predicted"/>
<protein>
    <submittedName>
        <fullName evidence="3">ATPase RavA</fullName>
    </submittedName>
</protein>
<evidence type="ECO:0000256" key="1">
    <source>
        <dbReference type="SAM" id="MobiDB-lite"/>
    </source>
</evidence>
<gene>
    <name evidence="3" type="ORF">SEMRO_98_G050600.1</name>
</gene>
<feature type="compositionally biased region" description="Basic and acidic residues" evidence="1">
    <location>
        <begin position="669"/>
        <end position="691"/>
    </location>
</feature>
<name>A0A9N8DFE3_9STRA</name>
<feature type="compositionally biased region" description="Acidic residues" evidence="1">
    <location>
        <begin position="131"/>
        <end position="142"/>
    </location>
</feature>
<dbReference type="Gene3D" id="3.40.50.410">
    <property type="entry name" value="von Willebrand factor, type A domain"/>
    <property type="match status" value="1"/>
</dbReference>
<reference evidence="3" key="1">
    <citation type="submission" date="2020-06" db="EMBL/GenBank/DDBJ databases">
        <authorList>
            <consortium name="Plant Systems Biology data submission"/>
        </authorList>
    </citation>
    <scope>NUCLEOTIDE SEQUENCE</scope>
    <source>
        <strain evidence="3">D6</strain>
    </source>
</reference>
<feature type="region of interest" description="Disordered" evidence="1">
    <location>
        <begin position="641"/>
        <end position="699"/>
    </location>
</feature>
<dbReference type="InterPro" id="IPR036465">
    <property type="entry name" value="vWFA_dom_sf"/>
</dbReference>
<dbReference type="OrthoDB" id="47330at2759"/>
<dbReference type="InterPro" id="IPR041538">
    <property type="entry name" value="RavA-like_AAA_lid"/>
</dbReference>
<evidence type="ECO:0000313" key="4">
    <source>
        <dbReference type="Proteomes" id="UP001153069"/>
    </source>
</evidence>
<dbReference type="Gene3D" id="3.40.50.300">
    <property type="entry name" value="P-loop containing nucleotide triphosphate hydrolases"/>
    <property type="match status" value="1"/>
</dbReference>
<dbReference type="EMBL" id="CAICTM010000097">
    <property type="protein sequence ID" value="CAB9501051.1"/>
    <property type="molecule type" value="Genomic_DNA"/>
</dbReference>
<feature type="region of interest" description="Disordered" evidence="1">
    <location>
        <begin position="469"/>
        <end position="494"/>
    </location>
</feature>
<dbReference type="InterPro" id="IPR045427">
    <property type="entry name" value="MoxR"/>
</dbReference>
<comment type="caution">
    <text evidence="3">The sequence shown here is derived from an EMBL/GenBank/DDBJ whole genome shotgun (WGS) entry which is preliminary data.</text>
</comment>
<feature type="region of interest" description="Disordered" evidence="1">
    <location>
        <begin position="122"/>
        <end position="176"/>
    </location>
</feature>
<evidence type="ECO:0000313" key="3">
    <source>
        <dbReference type="EMBL" id="CAB9501051.1"/>
    </source>
</evidence>
<dbReference type="PROSITE" id="PS50234">
    <property type="entry name" value="VWFA"/>
    <property type="match status" value="1"/>
</dbReference>
<organism evidence="3 4">
    <name type="scientific">Seminavis robusta</name>
    <dbReference type="NCBI Taxonomy" id="568900"/>
    <lineage>
        <taxon>Eukaryota</taxon>
        <taxon>Sar</taxon>
        <taxon>Stramenopiles</taxon>
        <taxon>Ochrophyta</taxon>
        <taxon>Bacillariophyta</taxon>
        <taxon>Bacillariophyceae</taxon>
        <taxon>Bacillariophycidae</taxon>
        <taxon>Naviculales</taxon>
        <taxon>Naviculaceae</taxon>
        <taxon>Seminavis</taxon>
    </lineage>
</organism>
<dbReference type="InterPro" id="IPR027417">
    <property type="entry name" value="P-loop_NTPase"/>
</dbReference>
<dbReference type="Pfam" id="PF17868">
    <property type="entry name" value="AAA_lid_8"/>
    <property type="match status" value="1"/>
</dbReference>
<sequence>MDPLIARLLLLEENNNDNNYELLPILSSDIMTASRGIAVWRATLLKGRLPTAVDFGGATNDMREMWPSPPILLETVTTAMTTLQFPRFVLRHPDTIDAVLTSLLQMTAQFKNSAKEQQELQELQRQQQREDVEEDEEEDWDILQDRWTDYDDDDASLEEETEQSTSDQHAELSSEEQEELAISIVAEGLTAQWGGVISGVQALDQLFGMDHGLLDSSNNNNNANGFGLHDGVWKHSGWKLLPSLQREIAVMPELHVRALIQQLGRRPTAEQSDAIHKFVPRKPDQEGALGAQYDPTIRSSIRGITLSGSLSEMLPSEAMLLVERKQQQQSDRKPLRRLFLAKLAENKLFSYESSGWQDVPSITHPKSRHLTRLPSAPGGPILICLDTSWSMTGRREQLSKAAVLACVAAAHKQKREVQVVAFSSQRNVMETGPITANVAGVQRLLEFLSSSFGGGTDVTGALKHAMMTVTTSSSHDNQSDKENNNPATIDDSSDRKTMAASLDIINSMAAADILLVTDGEIPDPPVSQDVMEKLERLKQRAGVQVHGLLVGKRESVPLAKLCTHIHDFLIGYDTVMPAPATSSSARRSLGALQARIGHSQSTRHGSRPWGWHCTFRARRGFIDVNNRCHGSLAAKFSRYDDDEDWGGRRKRRGGNERSYDVYDEDDKRDDEYTDRRYTDDSIQVKENERGEPNGVETETQKAIESLRASVAETVRNQSWEPSSLDEEKNVKNSCWLYRGELYQAVERISEGLVEREEEARLVVLGMVAEEHVILLGPPGTAKSVLGRRLSQLCGGTFFQRLLTRFTTPEEIFGPLSLRALENDEYRRKTDGFLPTATVGFLDEIFKANSAILNTLLTILNERQFDNGAGVREECPIRSVLGASNELPESDELDALYDRFLLRKEVLPVSDEGILRMLGMPLPGLSPCDATNSSTEIATTCDTVFTDDLDQLIKTISLAADAVSMGAEACEMMRDLRNFMRDDLDVDVSDRRLVKATRLLKVSAACHGRKQVDPLDCLLLQHIVWKLPEQRAAIREWLWSRVTPGSSGLSIATLEDESLESAAASSVRQFRVLLDGLRSQSLAAVRKTSGDVTGESGGRATDVEVIQSLALEASRIGAILQQRSADLARHAELLRRAQDHLWLDPDEATAAKQLLLPRAEAFLQANDQALEDALCLERALSGKDETLLTDDVRLSIIDELWNDEGEAPLSFSKEALAMTMREAKSKYDIETFRKWKRARKKAES</sequence>
<evidence type="ECO:0000259" key="2">
    <source>
        <dbReference type="PROSITE" id="PS50234"/>
    </source>
</evidence>
<dbReference type="SMART" id="SM00327">
    <property type="entry name" value="VWA"/>
    <property type="match status" value="1"/>
</dbReference>
<dbReference type="Pfam" id="PF20030">
    <property type="entry name" value="bpMoxR"/>
    <property type="match status" value="1"/>
</dbReference>
<dbReference type="InterPro" id="IPR050513">
    <property type="entry name" value="RavA_ATPases"/>
</dbReference>
<dbReference type="SUPFAM" id="SSF52540">
    <property type="entry name" value="P-loop containing nucleoside triphosphate hydrolases"/>
    <property type="match status" value="1"/>
</dbReference>
<feature type="compositionally biased region" description="Acidic residues" evidence="1">
    <location>
        <begin position="150"/>
        <end position="162"/>
    </location>
</feature>
<dbReference type="CDD" id="cd00009">
    <property type="entry name" value="AAA"/>
    <property type="match status" value="1"/>
</dbReference>
<dbReference type="SUPFAM" id="SSF53300">
    <property type="entry name" value="vWA-like"/>
    <property type="match status" value="1"/>
</dbReference>
<dbReference type="InterPro" id="IPR002035">
    <property type="entry name" value="VWF_A"/>
</dbReference>
<dbReference type="Pfam" id="PF13519">
    <property type="entry name" value="VWA_2"/>
    <property type="match status" value="1"/>
</dbReference>
<keyword evidence="4" id="KW-1185">Reference proteome</keyword>
<accession>A0A9N8DFE3</accession>
<dbReference type="AlphaFoldDB" id="A0A9N8DFE3"/>
<dbReference type="PANTHER" id="PTHR32204:SF0">
    <property type="entry name" value="ATPASE RAVA"/>
    <property type="match status" value="1"/>
</dbReference>
<dbReference type="Proteomes" id="UP001153069">
    <property type="component" value="Unassembled WGS sequence"/>
</dbReference>